<protein>
    <submittedName>
        <fullName evidence="9">Pilus assembly protein CpaD</fullName>
    </submittedName>
</protein>
<accession>A0A4P7CXQ0</accession>
<dbReference type="SUPFAM" id="SSF56645">
    <property type="entry name" value="Acyl-CoA dehydrogenase NM domain-like"/>
    <property type="match status" value="1"/>
</dbReference>
<evidence type="ECO:0000256" key="5">
    <source>
        <dbReference type="ARBA" id="ARBA00023002"/>
    </source>
</evidence>
<comment type="cofactor">
    <cofactor evidence="1">
        <name>FAD</name>
        <dbReference type="ChEBI" id="CHEBI:57692"/>
    </cofactor>
</comment>
<dbReference type="InterPro" id="IPR009100">
    <property type="entry name" value="AcylCoA_DH/oxidase_NM_dom_sf"/>
</dbReference>
<dbReference type="OrthoDB" id="9770681at2"/>
<dbReference type="Pfam" id="PF02771">
    <property type="entry name" value="Acyl-CoA_dh_N"/>
    <property type="match status" value="1"/>
</dbReference>
<dbReference type="Gene3D" id="1.20.140.10">
    <property type="entry name" value="Butyryl-CoA Dehydrogenase, subunit A, domain 3"/>
    <property type="match status" value="1"/>
</dbReference>
<keyword evidence="10" id="KW-1185">Reference proteome</keyword>
<dbReference type="Gene3D" id="1.10.540.10">
    <property type="entry name" value="Acyl-CoA dehydrogenase/oxidase, N-terminal domain"/>
    <property type="match status" value="1"/>
</dbReference>
<dbReference type="AlphaFoldDB" id="A0A4P7CXQ0"/>
<evidence type="ECO:0000259" key="6">
    <source>
        <dbReference type="Pfam" id="PF00441"/>
    </source>
</evidence>
<dbReference type="GO" id="GO:0005886">
    <property type="term" value="C:plasma membrane"/>
    <property type="evidence" value="ECO:0007669"/>
    <property type="project" value="TreeGrafter"/>
</dbReference>
<dbReference type="GO" id="GO:0050660">
    <property type="term" value="F:flavin adenine dinucleotide binding"/>
    <property type="evidence" value="ECO:0007669"/>
    <property type="project" value="InterPro"/>
</dbReference>
<evidence type="ECO:0000256" key="2">
    <source>
        <dbReference type="ARBA" id="ARBA00009347"/>
    </source>
</evidence>
<evidence type="ECO:0000259" key="8">
    <source>
        <dbReference type="Pfam" id="PF02771"/>
    </source>
</evidence>
<evidence type="ECO:0000313" key="9">
    <source>
        <dbReference type="EMBL" id="QBQ99079.1"/>
    </source>
</evidence>
<comment type="similarity">
    <text evidence="2">Belongs to the acyl-CoA dehydrogenase family.</text>
</comment>
<dbReference type="Gene3D" id="2.40.110.10">
    <property type="entry name" value="Butyryl-CoA Dehydrogenase, subunit A, domain 2"/>
    <property type="match status" value="1"/>
</dbReference>
<evidence type="ECO:0000256" key="1">
    <source>
        <dbReference type="ARBA" id="ARBA00001974"/>
    </source>
</evidence>
<evidence type="ECO:0000259" key="7">
    <source>
        <dbReference type="Pfam" id="PF02770"/>
    </source>
</evidence>
<dbReference type="EMBL" id="CP038149">
    <property type="protein sequence ID" value="QBQ99079.1"/>
    <property type="molecule type" value="Genomic_DNA"/>
</dbReference>
<dbReference type="KEGG" id="ppai:E1956_17765"/>
<dbReference type="InterPro" id="IPR046373">
    <property type="entry name" value="Acyl-CoA_Oxase/DH_mid-dom_sf"/>
</dbReference>
<dbReference type="Pfam" id="PF02770">
    <property type="entry name" value="Acyl-CoA_dh_M"/>
    <property type="match status" value="1"/>
</dbReference>
<dbReference type="InterPro" id="IPR009075">
    <property type="entry name" value="AcylCo_DH/oxidase_C"/>
</dbReference>
<dbReference type="SUPFAM" id="SSF47203">
    <property type="entry name" value="Acyl-CoA dehydrogenase C-terminal domain-like"/>
    <property type="match status" value="1"/>
</dbReference>
<dbReference type="InterPro" id="IPR013786">
    <property type="entry name" value="AcylCoA_DH/ox_N"/>
</dbReference>
<dbReference type="PANTHER" id="PTHR43292">
    <property type="entry name" value="ACYL-COA DEHYDROGENASE"/>
    <property type="match status" value="1"/>
</dbReference>
<sequence>MELDEKTQAFRDDVRSFLAPYAHLHKHLVSDGERELTAFYKAMAARNWLALAWPEEVGGLARPPIEEYVLWNEIAYRRAARIPLSIGVVAKTIIRYGTVEQKAAWLDRIRRYDITFALAYSEPEAGSDLTGLRCTAELRDGHYVVNGNKCWNSRAHHCDYLWLLCRTGPAGSRSAGLSLLIVDTKAPGVKIRPIRLMDGNHFTEIFFDEVVVPADCRVGPENGAWAMMAASLADERHVQFLCGRVRRDHEDVREWVRANGLAGDPLVRRRLDELYLDVLEAEVQSLRVVEAVERGWAASAEAAANKLVHARAIQNIARAAMELGGPGILLDEEGIELLWRQTMTESIGGGTTEVMTGIVAKNRLGLGGSRRAA</sequence>
<reference evidence="9 10" key="1">
    <citation type="submission" date="2019-03" db="EMBL/GenBank/DDBJ databases">
        <title>Paraburkholderia sp. 7MH5, isolated from subtropical forest soil.</title>
        <authorList>
            <person name="Gao Z.-H."/>
            <person name="Qiu L.-H."/>
        </authorList>
    </citation>
    <scope>NUCLEOTIDE SEQUENCE [LARGE SCALE GENOMIC DNA]</scope>
    <source>
        <strain evidence="9 10">7MH5</strain>
    </source>
</reference>
<dbReference type="GO" id="GO:0016627">
    <property type="term" value="F:oxidoreductase activity, acting on the CH-CH group of donors"/>
    <property type="evidence" value="ECO:0007669"/>
    <property type="project" value="InterPro"/>
</dbReference>
<dbReference type="Proteomes" id="UP000295727">
    <property type="component" value="Chromosome 2"/>
</dbReference>
<organism evidence="9 10">
    <name type="scientific">Paraburkholderia pallida</name>
    <dbReference type="NCBI Taxonomy" id="2547399"/>
    <lineage>
        <taxon>Bacteria</taxon>
        <taxon>Pseudomonadati</taxon>
        <taxon>Pseudomonadota</taxon>
        <taxon>Betaproteobacteria</taxon>
        <taxon>Burkholderiales</taxon>
        <taxon>Burkholderiaceae</taxon>
        <taxon>Paraburkholderia</taxon>
    </lineage>
</organism>
<keyword evidence="3" id="KW-0285">Flavoprotein</keyword>
<dbReference type="PANTHER" id="PTHR43292:SF4">
    <property type="entry name" value="ACYL-COA DEHYDROGENASE FADE34"/>
    <property type="match status" value="1"/>
</dbReference>
<dbReference type="Pfam" id="PF00441">
    <property type="entry name" value="Acyl-CoA_dh_1"/>
    <property type="match status" value="1"/>
</dbReference>
<gene>
    <name evidence="9" type="ORF">E1956_17765</name>
</gene>
<proteinExistence type="inferred from homology"/>
<evidence type="ECO:0000313" key="10">
    <source>
        <dbReference type="Proteomes" id="UP000295727"/>
    </source>
</evidence>
<feature type="domain" description="Acyl-CoA oxidase/dehydrogenase middle" evidence="7">
    <location>
        <begin position="117"/>
        <end position="210"/>
    </location>
</feature>
<dbReference type="InterPro" id="IPR037069">
    <property type="entry name" value="AcylCoA_DH/ox_N_sf"/>
</dbReference>
<evidence type="ECO:0000256" key="3">
    <source>
        <dbReference type="ARBA" id="ARBA00022630"/>
    </source>
</evidence>
<dbReference type="InterPro" id="IPR052161">
    <property type="entry name" value="Mycobact_Acyl-CoA_DH"/>
</dbReference>
<feature type="domain" description="Acyl-CoA dehydrogenase/oxidase N-terminal" evidence="8">
    <location>
        <begin position="5"/>
        <end position="109"/>
    </location>
</feature>
<dbReference type="InterPro" id="IPR036250">
    <property type="entry name" value="AcylCo_DH-like_C"/>
</dbReference>
<name>A0A4P7CXQ0_9BURK</name>
<dbReference type="RefSeq" id="WP_134751475.1">
    <property type="nucleotide sequence ID" value="NZ_CP038149.1"/>
</dbReference>
<evidence type="ECO:0000256" key="4">
    <source>
        <dbReference type="ARBA" id="ARBA00022827"/>
    </source>
</evidence>
<dbReference type="InterPro" id="IPR006091">
    <property type="entry name" value="Acyl-CoA_Oxase/DH_mid-dom"/>
</dbReference>
<feature type="domain" description="Acyl-CoA dehydrogenase/oxidase C-terminal" evidence="6">
    <location>
        <begin position="225"/>
        <end position="362"/>
    </location>
</feature>
<keyword evidence="4" id="KW-0274">FAD</keyword>
<keyword evidence="5" id="KW-0560">Oxidoreductase</keyword>